<evidence type="ECO:0000313" key="4">
    <source>
        <dbReference type="Proteomes" id="UP000094828"/>
    </source>
</evidence>
<name>A0A1C3EJD0_9PLAN</name>
<evidence type="ECO:0000256" key="2">
    <source>
        <dbReference type="SAM" id="Phobius"/>
    </source>
</evidence>
<keyword evidence="4" id="KW-1185">Reference proteome</keyword>
<protein>
    <submittedName>
        <fullName evidence="3">Uncharacterized protein</fullName>
    </submittedName>
</protein>
<feature type="region of interest" description="Disordered" evidence="1">
    <location>
        <begin position="1"/>
        <end position="32"/>
    </location>
</feature>
<organism evidence="3 4">
    <name type="scientific">Planctopirus hydrillae</name>
    <dbReference type="NCBI Taxonomy" id="1841610"/>
    <lineage>
        <taxon>Bacteria</taxon>
        <taxon>Pseudomonadati</taxon>
        <taxon>Planctomycetota</taxon>
        <taxon>Planctomycetia</taxon>
        <taxon>Planctomycetales</taxon>
        <taxon>Planctomycetaceae</taxon>
        <taxon>Planctopirus</taxon>
    </lineage>
</organism>
<accession>A0A1C3EJD0</accession>
<sequence>MFDKENGMSSTPSGPTTSKADDDQSSPSRQPLHWGHLVAENGGYLLARLGAANIDRRWIFLLMLLAVGIPVLTKATFPEKPTANVKAVFNHIEELKPGSRVLVSMDYDPASAAELNPMAVSFLRHLASRGHKIYLMTLWPAASPLINENTNEVLNDEFAEKNLEYGKDWMFLGYQAGEVVAIKKVADNLRALFPTDARGTSLEKIPMMEGIHSLKDFDLLLNVSAGYPGAKEWVQYATTTTRTPMAVGCTGVQGPQLYPYIPDRVLGILAAIKGAAEYEAALSEKYPRFAEPRLNEGLQRMGPQLWAHLLMICLIVAGNILYVLSRCFPLNVYGVGANSHRADVTPAPGGPA</sequence>
<reference evidence="3 4" key="1">
    <citation type="submission" date="2016-05" db="EMBL/GenBank/DDBJ databases">
        <title>Genomic and physiological characterization of Planctopirus sp. isolated from fresh water lake.</title>
        <authorList>
            <person name="Subhash Y."/>
            <person name="Ramana C."/>
        </authorList>
    </citation>
    <scope>NUCLEOTIDE SEQUENCE [LARGE SCALE GENOMIC DNA]</scope>
    <source>
        <strain evidence="3 4">JC280</strain>
    </source>
</reference>
<gene>
    <name evidence="3" type="ORF">A6X21_18790</name>
</gene>
<proteinExistence type="predicted"/>
<evidence type="ECO:0000256" key="1">
    <source>
        <dbReference type="SAM" id="MobiDB-lite"/>
    </source>
</evidence>
<dbReference type="Proteomes" id="UP000094828">
    <property type="component" value="Unassembled WGS sequence"/>
</dbReference>
<keyword evidence="2" id="KW-0812">Transmembrane</keyword>
<feature type="compositionally biased region" description="Low complexity" evidence="1">
    <location>
        <begin position="9"/>
        <end position="18"/>
    </location>
</feature>
<keyword evidence="2" id="KW-0472">Membrane</keyword>
<comment type="caution">
    <text evidence="3">The sequence shown here is derived from an EMBL/GenBank/DDBJ whole genome shotgun (WGS) entry which is preliminary data.</text>
</comment>
<keyword evidence="2" id="KW-1133">Transmembrane helix</keyword>
<dbReference type="STRING" id="1841610.A6X21_18790"/>
<evidence type="ECO:0000313" key="3">
    <source>
        <dbReference type="EMBL" id="ODA33346.1"/>
    </source>
</evidence>
<feature type="transmembrane region" description="Helical" evidence="2">
    <location>
        <begin position="305"/>
        <end position="324"/>
    </location>
</feature>
<dbReference type="AlphaFoldDB" id="A0A1C3EJD0"/>
<dbReference type="EMBL" id="LYDR01000055">
    <property type="protein sequence ID" value="ODA33346.1"/>
    <property type="molecule type" value="Genomic_DNA"/>
</dbReference>